<keyword evidence="6" id="KW-0349">Heme</keyword>
<dbReference type="InterPro" id="IPR036396">
    <property type="entry name" value="Cyt_P450_sf"/>
</dbReference>
<keyword evidence="7" id="KW-0472">Membrane</keyword>
<comment type="caution">
    <text evidence="8">The sequence shown here is derived from an EMBL/GenBank/DDBJ whole genome shotgun (WGS) entry which is preliminary data.</text>
</comment>
<gene>
    <name evidence="8" type="ORF">B0J12DRAFT_601332</name>
</gene>
<dbReference type="Proteomes" id="UP000774617">
    <property type="component" value="Unassembled WGS sequence"/>
</dbReference>
<dbReference type="SUPFAM" id="SSF48264">
    <property type="entry name" value="Cytochrome P450"/>
    <property type="match status" value="1"/>
</dbReference>
<evidence type="ECO:0000256" key="6">
    <source>
        <dbReference type="RuleBase" id="RU000461"/>
    </source>
</evidence>
<keyword evidence="7" id="KW-0812">Transmembrane</keyword>
<evidence type="ECO:0000313" key="8">
    <source>
        <dbReference type="EMBL" id="KAH7048238.1"/>
    </source>
</evidence>
<evidence type="ECO:0000256" key="1">
    <source>
        <dbReference type="ARBA" id="ARBA00001971"/>
    </source>
</evidence>
<evidence type="ECO:0000256" key="4">
    <source>
        <dbReference type="ARBA" id="ARBA00023002"/>
    </source>
</evidence>
<dbReference type="InterPro" id="IPR001128">
    <property type="entry name" value="Cyt_P450"/>
</dbReference>
<name>A0ABQ8G8B3_9PEZI</name>
<evidence type="ECO:0000256" key="7">
    <source>
        <dbReference type="SAM" id="Phobius"/>
    </source>
</evidence>
<keyword evidence="5 6" id="KW-0408">Iron</keyword>
<sequence length="526" mass="59024">MDSKALNVDQVFSRLSRYSTGGPSSTSAAVAVAVAVAVILISALAHLGRKRQYPRVGKSRLYTWLPFVTPMRYELDKYALGGYAKINKGQGKPFLMKFFNFDTLMMPPKYLQDLKKASLDSLSFNVSFSDAFNLDATVGDLYWSDNMRLAVVNYLNKQLKRFTPELVEEVIYAFDKEIGRPSTWKNVVAAKISGDVIHRVTNRVLVGPTLCRDETFLQTSQRFTSTLLPAAVWTNFMTFGPLRRTFSKLTTFFHKSQLEASIKLLTPVIEQRMNQRRAGKPADLSDSIEWFIEIAENMNDPRELTVRRLAENVLHLLFAANSAPGALVTQMVYEVLMNPQYLKLLREEIDSSIQAHGSWTADALANMIVLDGFVRETLRMYPPGSIACSRTVTTDSYTLHDGTKLPKGSQFAFPVLAIQMDAANYKDASTFDPYRFVDRDVNGKSRSNTLLSTTVTAEYLPFGYGKHACPGRFFGILEAKLVFAKLVQDYDFEWAEPVSARPPNISIEGMVPPNQTQVIKIKAKSA</sequence>
<keyword evidence="3 6" id="KW-0479">Metal-binding</keyword>
<dbReference type="InterPro" id="IPR017972">
    <property type="entry name" value="Cyt_P450_CS"/>
</dbReference>
<proteinExistence type="inferred from homology"/>
<keyword evidence="4 6" id="KW-0560">Oxidoreductase</keyword>
<organism evidence="8 9">
    <name type="scientific">Macrophomina phaseolina</name>
    <dbReference type="NCBI Taxonomy" id="35725"/>
    <lineage>
        <taxon>Eukaryota</taxon>
        <taxon>Fungi</taxon>
        <taxon>Dikarya</taxon>
        <taxon>Ascomycota</taxon>
        <taxon>Pezizomycotina</taxon>
        <taxon>Dothideomycetes</taxon>
        <taxon>Dothideomycetes incertae sedis</taxon>
        <taxon>Botryosphaeriales</taxon>
        <taxon>Botryosphaeriaceae</taxon>
        <taxon>Macrophomina</taxon>
    </lineage>
</organism>
<keyword evidence="6" id="KW-0503">Monooxygenase</keyword>
<reference evidence="8 9" key="1">
    <citation type="journal article" date="2021" name="Nat. Commun.">
        <title>Genetic determinants of endophytism in the Arabidopsis root mycobiome.</title>
        <authorList>
            <person name="Mesny F."/>
            <person name="Miyauchi S."/>
            <person name="Thiergart T."/>
            <person name="Pickel B."/>
            <person name="Atanasova L."/>
            <person name="Karlsson M."/>
            <person name="Huettel B."/>
            <person name="Barry K.W."/>
            <person name="Haridas S."/>
            <person name="Chen C."/>
            <person name="Bauer D."/>
            <person name="Andreopoulos W."/>
            <person name="Pangilinan J."/>
            <person name="LaButti K."/>
            <person name="Riley R."/>
            <person name="Lipzen A."/>
            <person name="Clum A."/>
            <person name="Drula E."/>
            <person name="Henrissat B."/>
            <person name="Kohler A."/>
            <person name="Grigoriev I.V."/>
            <person name="Martin F.M."/>
            <person name="Hacquard S."/>
        </authorList>
    </citation>
    <scope>NUCLEOTIDE SEQUENCE [LARGE SCALE GENOMIC DNA]</scope>
    <source>
        <strain evidence="8 9">MPI-SDFR-AT-0080</strain>
    </source>
</reference>
<dbReference type="Gene3D" id="1.10.630.10">
    <property type="entry name" value="Cytochrome P450"/>
    <property type="match status" value="1"/>
</dbReference>
<dbReference type="PANTHER" id="PTHR46206">
    <property type="entry name" value="CYTOCHROME P450"/>
    <property type="match status" value="1"/>
</dbReference>
<protein>
    <submittedName>
        <fullName evidence="8">Cytochrome P450</fullName>
    </submittedName>
</protein>
<comment type="similarity">
    <text evidence="2 6">Belongs to the cytochrome P450 family.</text>
</comment>
<evidence type="ECO:0000256" key="3">
    <source>
        <dbReference type="ARBA" id="ARBA00022723"/>
    </source>
</evidence>
<dbReference type="EMBL" id="JAGTJR010000015">
    <property type="protein sequence ID" value="KAH7048238.1"/>
    <property type="molecule type" value="Genomic_DNA"/>
</dbReference>
<evidence type="ECO:0000256" key="2">
    <source>
        <dbReference type="ARBA" id="ARBA00010617"/>
    </source>
</evidence>
<keyword evidence="9" id="KW-1185">Reference proteome</keyword>
<keyword evidence="7" id="KW-1133">Transmembrane helix</keyword>
<dbReference type="PRINTS" id="PR00465">
    <property type="entry name" value="EP450IV"/>
</dbReference>
<comment type="cofactor">
    <cofactor evidence="1">
        <name>heme</name>
        <dbReference type="ChEBI" id="CHEBI:30413"/>
    </cofactor>
</comment>
<dbReference type="CDD" id="cd11041">
    <property type="entry name" value="CYP503A1-like"/>
    <property type="match status" value="1"/>
</dbReference>
<feature type="transmembrane region" description="Helical" evidence="7">
    <location>
        <begin position="28"/>
        <end position="48"/>
    </location>
</feature>
<dbReference type="InterPro" id="IPR002403">
    <property type="entry name" value="Cyt_P450_E_grp-IV"/>
</dbReference>
<dbReference type="Pfam" id="PF00067">
    <property type="entry name" value="p450"/>
    <property type="match status" value="1"/>
</dbReference>
<evidence type="ECO:0000313" key="9">
    <source>
        <dbReference type="Proteomes" id="UP000774617"/>
    </source>
</evidence>
<dbReference type="PROSITE" id="PS00086">
    <property type="entry name" value="CYTOCHROME_P450"/>
    <property type="match status" value="1"/>
</dbReference>
<evidence type="ECO:0000256" key="5">
    <source>
        <dbReference type="ARBA" id="ARBA00023004"/>
    </source>
</evidence>
<accession>A0ABQ8G8B3</accession>